<dbReference type="InterPro" id="IPR006222">
    <property type="entry name" value="GCVT_N"/>
</dbReference>
<dbReference type="InterPro" id="IPR028896">
    <property type="entry name" value="GcvT/YgfZ/DmdA"/>
</dbReference>
<keyword evidence="3" id="KW-1185">Reference proteome</keyword>
<dbReference type="EMBL" id="SSMQ01000001">
    <property type="protein sequence ID" value="TKD13236.1"/>
    <property type="molecule type" value="Genomic_DNA"/>
</dbReference>
<accession>A0A4U1JKF2</accession>
<evidence type="ECO:0000313" key="2">
    <source>
        <dbReference type="EMBL" id="TKD13236.1"/>
    </source>
</evidence>
<evidence type="ECO:0000313" key="3">
    <source>
        <dbReference type="Proteomes" id="UP000309215"/>
    </source>
</evidence>
<dbReference type="InterPro" id="IPR029043">
    <property type="entry name" value="GcvT/YgfZ_C"/>
</dbReference>
<dbReference type="PANTHER" id="PTHR43757">
    <property type="entry name" value="AMINOMETHYLTRANSFERASE"/>
    <property type="match status" value="1"/>
</dbReference>
<feature type="domain" description="GCVT N-terminal" evidence="1">
    <location>
        <begin position="3"/>
        <end position="226"/>
    </location>
</feature>
<dbReference type="RefSeq" id="WP_136927052.1">
    <property type="nucleotide sequence ID" value="NZ_SSMQ01000001.1"/>
</dbReference>
<dbReference type="GO" id="GO:0016740">
    <property type="term" value="F:transferase activity"/>
    <property type="evidence" value="ECO:0007669"/>
    <property type="project" value="UniProtKB-KW"/>
</dbReference>
<gene>
    <name evidence="2" type="ORF">E8A74_01405</name>
</gene>
<dbReference type="OrthoDB" id="5493252at2"/>
<evidence type="ECO:0000259" key="1">
    <source>
        <dbReference type="Pfam" id="PF01571"/>
    </source>
</evidence>
<organism evidence="2 3">
    <name type="scientific">Polyangium fumosum</name>
    <dbReference type="NCBI Taxonomy" id="889272"/>
    <lineage>
        <taxon>Bacteria</taxon>
        <taxon>Pseudomonadati</taxon>
        <taxon>Myxococcota</taxon>
        <taxon>Polyangia</taxon>
        <taxon>Polyangiales</taxon>
        <taxon>Polyangiaceae</taxon>
        <taxon>Polyangium</taxon>
    </lineage>
</organism>
<keyword evidence="2" id="KW-0808">Transferase</keyword>
<proteinExistence type="predicted"/>
<dbReference type="PANTHER" id="PTHR43757:SF2">
    <property type="entry name" value="AMINOMETHYLTRANSFERASE, MITOCHONDRIAL"/>
    <property type="match status" value="1"/>
</dbReference>
<dbReference type="AlphaFoldDB" id="A0A4U1JKF2"/>
<comment type="caution">
    <text evidence="2">The sequence shown here is derived from an EMBL/GenBank/DDBJ whole genome shotgun (WGS) entry which is preliminary data.</text>
</comment>
<dbReference type="Gene3D" id="3.30.1360.120">
    <property type="entry name" value="Probable tRNA modification gtpase trme, domain 1"/>
    <property type="match status" value="1"/>
</dbReference>
<dbReference type="PIRSF" id="PIRSF006487">
    <property type="entry name" value="GcvT"/>
    <property type="match status" value="1"/>
</dbReference>
<reference evidence="2 3" key="1">
    <citation type="submission" date="2019-04" db="EMBL/GenBank/DDBJ databases">
        <authorList>
            <person name="Li Y."/>
            <person name="Wang J."/>
        </authorList>
    </citation>
    <scope>NUCLEOTIDE SEQUENCE [LARGE SCALE GENOMIC DNA]</scope>
    <source>
        <strain evidence="2 3">DSM 14668</strain>
    </source>
</reference>
<sequence>MSMDDEIRALRTSVALAKGDHITCLRIEGEGAYEALDYVVACDLFLQDGQMRPSLLLDEEARPFADIHVARDDESFFLLAEGPSPEELVAFLEKRFPAGVVVTVERCNGTLLSLHGPYAWELCTTVFGPDVGSLPYLAFYRTDDAVFFRSGKTGEFGYDLLIPTDEVATVREALLREGAAFDLALASLSALDQCALENGFFNIRREGRAGLSPLELGLQWRVSYRKDYVGSAALQARREANATARVVWAVAGAPVAEGDEVFLDDQRIGHVLVSGFSVIRGEWVVLLLLDRPYAYAGIDRYEARHAGERRPIRTLSAPLLNNRSLYVSPQRHSYRTRDESKLPPFVLPL</sequence>
<name>A0A4U1JKF2_9BACT</name>
<protein>
    <submittedName>
        <fullName evidence="2">Aminomethyl transferase family protein</fullName>
    </submittedName>
</protein>
<dbReference type="Proteomes" id="UP000309215">
    <property type="component" value="Unassembled WGS sequence"/>
</dbReference>
<dbReference type="InterPro" id="IPR027266">
    <property type="entry name" value="TrmE/GcvT-like"/>
</dbReference>
<dbReference type="SUPFAM" id="SSF101790">
    <property type="entry name" value="Aminomethyltransferase beta-barrel domain"/>
    <property type="match status" value="1"/>
</dbReference>
<dbReference type="SUPFAM" id="SSF103025">
    <property type="entry name" value="Folate-binding domain"/>
    <property type="match status" value="1"/>
</dbReference>
<dbReference type="Pfam" id="PF01571">
    <property type="entry name" value="GCV_T"/>
    <property type="match status" value="1"/>
</dbReference>